<dbReference type="Pfam" id="PF25147">
    <property type="entry name" value="Ribophorin_II_C"/>
    <property type="match status" value="1"/>
</dbReference>
<dbReference type="AlphaFoldDB" id="A0AAN6S6Y6"/>
<dbReference type="SUPFAM" id="SSF53187">
    <property type="entry name" value="Zn-dependent exopeptidases"/>
    <property type="match status" value="1"/>
</dbReference>
<keyword evidence="4" id="KW-0812">Transmembrane</keyword>
<dbReference type="Gene3D" id="3.40.630.10">
    <property type="entry name" value="Zn peptidases"/>
    <property type="match status" value="1"/>
</dbReference>
<sequence>MACYTPLVLLFLVHILLAACLATAYTPLSDKSLARIPSGGGSDFDGLLAPILIPRVPGTPGSEAVRRHFVDFFTHQLPGDWVAEWHNSTSTTPATGTLEVPFSNLIFRRDPPWAGPGDVGRLTLVAHYDTLYRPEGFIGAIDSAAPCAMLMQVARGIDAALTEKWEEDMLASSSSSGQAGVDLGLEEEKGVQIVFMDGEEAWVSWTESDSLYGSRALAEHWESASYEGGVGSAYATPLQAISLFVLLDLLGAPNPHVPSYFERTHWAYQHLATVEERMRRLRLLETKKPDHGQFLPDSRKQAYQFSRGGYIQDDHVPFLERGVDVLHVIPNPFPPVWHTMDDDGQHLDIPTVRDWARIVTGFVAEWMDLEGHLPLVGNVGAVRNNYVQRSATATMRFSQSLASALLLFAAGAAASSWGFDDGSVSVAKKGADGIKEKLNQQTPISKPIALGSADTLKISLTAKDNGNAKRPHQAFVLLREQETGLEAPFPMTVKDSGKAVVSIAQKDIPVQLLVSEKPLKASIVIGSFGSAKGLDVQAFDLDIKTDPAAPPPSYEKPMRYGKRPEIHHIFRPDPKSPPKVISLVFVLAVIATVPALFIGWLMLGANVNHLADALGAAPLSHASFFGSIIAMEFVFFMYYTTWNLFQTLPVAAVVAAVTILSGSKALGEVQSRRLAGKR</sequence>
<dbReference type="GO" id="GO:0016603">
    <property type="term" value="F:glutaminyl-peptide cyclotransferase activity"/>
    <property type="evidence" value="ECO:0007669"/>
    <property type="project" value="InterPro"/>
</dbReference>
<feature type="domain" description="Ribophorin II C-terminal" evidence="6">
    <location>
        <begin position="570"/>
        <end position="673"/>
    </location>
</feature>
<evidence type="ECO:0000313" key="7">
    <source>
        <dbReference type="EMBL" id="KAK3942111.1"/>
    </source>
</evidence>
<dbReference type="InterPro" id="IPR040234">
    <property type="entry name" value="QC/QCL"/>
</dbReference>
<keyword evidence="4" id="KW-1133">Transmembrane helix</keyword>
<evidence type="ECO:0000256" key="4">
    <source>
        <dbReference type="SAM" id="Phobius"/>
    </source>
</evidence>
<name>A0AAN6S6Y6_9PEZI</name>
<feature type="chain" id="PRO_5042673116" description="Peptide hydrolase" evidence="3">
    <location>
        <begin position="19"/>
        <end position="678"/>
    </location>
</feature>
<keyword evidence="8" id="KW-1185">Reference proteome</keyword>
<keyword evidence="4" id="KW-0472">Membrane</keyword>
<feature type="domain" description="Peptidase M28" evidence="5">
    <location>
        <begin position="121"/>
        <end position="362"/>
    </location>
</feature>
<evidence type="ECO:0000256" key="2">
    <source>
        <dbReference type="ARBA" id="ARBA00023315"/>
    </source>
</evidence>
<dbReference type="InterPro" id="IPR037457">
    <property type="entry name" value="M28_QC"/>
</dbReference>
<dbReference type="PANTHER" id="PTHR12283">
    <property type="entry name" value="GLUTAMINYL-PEPTIDE CYCLOTRANSFERASE"/>
    <property type="match status" value="1"/>
</dbReference>
<feature type="transmembrane region" description="Helical" evidence="4">
    <location>
        <begin position="615"/>
        <end position="638"/>
    </location>
</feature>
<accession>A0AAN6S6Y6</accession>
<comment type="caution">
    <text evidence="7">The sequence shown here is derived from an EMBL/GenBank/DDBJ whole genome shotgun (WGS) entry which is preliminary data.</text>
</comment>
<evidence type="ECO:0000313" key="8">
    <source>
        <dbReference type="Proteomes" id="UP001303473"/>
    </source>
</evidence>
<protein>
    <recommendedName>
        <fullName evidence="3">Peptide hydrolase</fullName>
        <ecNumber evidence="3">3.4.-.-</ecNumber>
    </recommendedName>
</protein>
<keyword evidence="3" id="KW-0732">Signal</keyword>
<keyword evidence="1" id="KW-0808">Transferase</keyword>
<dbReference type="GO" id="GO:0006508">
    <property type="term" value="P:proteolysis"/>
    <property type="evidence" value="ECO:0007669"/>
    <property type="project" value="UniProtKB-KW"/>
</dbReference>
<dbReference type="InterPro" id="IPR007484">
    <property type="entry name" value="Peptidase_M28"/>
</dbReference>
<keyword evidence="2" id="KW-0012">Acyltransferase</keyword>
<dbReference type="GO" id="GO:0008270">
    <property type="term" value="F:zinc ion binding"/>
    <property type="evidence" value="ECO:0007669"/>
    <property type="project" value="TreeGrafter"/>
</dbReference>
<keyword evidence="3" id="KW-0479">Metal-binding</keyword>
<dbReference type="Pfam" id="PF04389">
    <property type="entry name" value="Peptidase_M28"/>
    <property type="match status" value="1"/>
</dbReference>
<proteinExistence type="inferred from homology"/>
<comment type="similarity">
    <text evidence="3">Belongs to the peptidase M28 family.</text>
</comment>
<dbReference type="GO" id="GO:0008233">
    <property type="term" value="F:peptidase activity"/>
    <property type="evidence" value="ECO:0007669"/>
    <property type="project" value="UniProtKB-KW"/>
</dbReference>
<dbReference type="PANTHER" id="PTHR12283:SF6">
    <property type="entry name" value="GLUTAMINYL-PEPTIDE CYCLOTRANSFERASE-RELATED"/>
    <property type="match status" value="1"/>
</dbReference>
<feature type="signal peptide" evidence="3">
    <location>
        <begin position="1"/>
        <end position="18"/>
    </location>
</feature>
<dbReference type="EMBL" id="MU853776">
    <property type="protein sequence ID" value="KAK3942111.1"/>
    <property type="molecule type" value="Genomic_DNA"/>
</dbReference>
<evidence type="ECO:0000256" key="1">
    <source>
        <dbReference type="ARBA" id="ARBA00022679"/>
    </source>
</evidence>
<dbReference type="Proteomes" id="UP001303473">
    <property type="component" value="Unassembled WGS sequence"/>
</dbReference>
<evidence type="ECO:0000259" key="6">
    <source>
        <dbReference type="Pfam" id="PF25147"/>
    </source>
</evidence>
<reference evidence="8" key="1">
    <citation type="journal article" date="2023" name="Mol. Phylogenet. Evol.">
        <title>Genome-scale phylogeny and comparative genomics of the fungal order Sordariales.</title>
        <authorList>
            <person name="Hensen N."/>
            <person name="Bonometti L."/>
            <person name="Westerberg I."/>
            <person name="Brannstrom I.O."/>
            <person name="Guillou S."/>
            <person name="Cros-Aarteil S."/>
            <person name="Calhoun S."/>
            <person name="Haridas S."/>
            <person name="Kuo A."/>
            <person name="Mondo S."/>
            <person name="Pangilinan J."/>
            <person name="Riley R."/>
            <person name="LaButti K."/>
            <person name="Andreopoulos B."/>
            <person name="Lipzen A."/>
            <person name="Chen C."/>
            <person name="Yan M."/>
            <person name="Daum C."/>
            <person name="Ng V."/>
            <person name="Clum A."/>
            <person name="Steindorff A."/>
            <person name="Ohm R.A."/>
            <person name="Martin F."/>
            <person name="Silar P."/>
            <person name="Natvig D.O."/>
            <person name="Lalanne C."/>
            <person name="Gautier V."/>
            <person name="Ament-Velasquez S.L."/>
            <person name="Kruys A."/>
            <person name="Hutchinson M.I."/>
            <person name="Powell A.J."/>
            <person name="Barry K."/>
            <person name="Miller A.N."/>
            <person name="Grigoriev I.V."/>
            <person name="Debuchy R."/>
            <person name="Gladieux P."/>
            <person name="Hiltunen Thoren M."/>
            <person name="Johannesson H."/>
        </authorList>
    </citation>
    <scope>NUCLEOTIDE SEQUENCE [LARGE SCALE GENOMIC DNA]</scope>
    <source>
        <strain evidence="8">CBS 340.73</strain>
    </source>
</reference>
<gene>
    <name evidence="7" type="ORF">QBC46DRAFT_427770</name>
</gene>
<dbReference type="InterPro" id="IPR056790">
    <property type="entry name" value="Ribophorin_II_C"/>
</dbReference>
<keyword evidence="3" id="KW-0378">Hydrolase</keyword>
<feature type="transmembrane region" description="Helical" evidence="4">
    <location>
        <begin position="580"/>
        <end position="603"/>
    </location>
</feature>
<evidence type="ECO:0000259" key="5">
    <source>
        <dbReference type="Pfam" id="PF04389"/>
    </source>
</evidence>
<keyword evidence="3" id="KW-0862">Zinc</keyword>
<organism evidence="7 8">
    <name type="scientific">Diplogelasinospora grovesii</name>
    <dbReference type="NCBI Taxonomy" id="303347"/>
    <lineage>
        <taxon>Eukaryota</taxon>
        <taxon>Fungi</taxon>
        <taxon>Dikarya</taxon>
        <taxon>Ascomycota</taxon>
        <taxon>Pezizomycotina</taxon>
        <taxon>Sordariomycetes</taxon>
        <taxon>Sordariomycetidae</taxon>
        <taxon>Sordariales</taxon>
        <taxon>Diplogelasinosporaceae</taxon>
        <taxon>Diplogelasinospora</taxon>
    </lineage>
</organism>
<dbReference type="CDD" id="cd03880">
    <property type="entry name" value="M28_QC_like"/>
    <property type="match status" value="1"/>
</dbReference>
<keyword evidence="3" id="KW-0645">Protease</keyword>
<dbReference type="EC" id="3.4.-.-" evidence="3"/>
<evidence type="ECO:0000256" key="3">
    <source>
        <dbReference type="RuleBase" id="RU361240"/>
    </source>
</evidence>